<dbReference type="InterPro" id="IPR006612">
    <property type="entry name" value="THAP_Znf"/>
</dbReference>
<evidence type="ECO:0000259" key="5">
    <source>
        <dbReference type="Pfam" id="PF05485"/>
    </source>
</evidence>
<accession>A0A3L8D9A2</accession>
<evidence type="ECO:0000256" key="2">
    <source>
        <dbReference type="ARBA" id="ARBA00022771"/>
    </source>
</evidence>
<keyword evidence="4" id="KW-0238">DNA-binding</keyword>
<dbReference type="AlphaFoldDB" id="A0A3L8D9A2"/>
<proteinExistence type="predicted"/>
<evidence type="ECO:0000256" key="1">
    <source>
        <dbReference type="ARBA" id="ARBA00022723"/>
    </source>
</evidence>
<name>A0A3L8D9A2_OOCBI</name>
<dbReference type="GO" id="GO:0008270">
    <property type="term" value="F:zinc ion binding"/>
    <property type="evidence" value="ECO:0007669"/>
    <property type="project" value="UniProtKB-KW"/>
</dbReference>
<keyword evidence="1" id="KW-0479">Metal-binding</keyword>
<keyword evidence="2" id="KW-0863">Zinc-finger</keyword>
<evidence type="ECO:0000313" key="7">
    <source>
        <dbReference type="Proteomes" id="UP000279307"/>
    </source>
</evidence>
<sequence length="78" mass="8886">MRQHYHSLCHPVAMHIGVPTGVIKGKQKWIAAVGRGKNWTPSSSQKVCEVHFTPSEIEFVAERKQVNLVRCLLVFYIL</sequence>
<keyword evidence="3" id="KW-0862">Zinc</keyword>
<dbReference type="GO" id="GO:0003677">
    <property type="term" value="F:DNA binding"/>
    <property type="evidence" value="ECO:0007669"/>
    <property type="project" value="UniProtKB-KW"/>
</dbReference>
<evidence type="ECO:0000256" key="3">
    <source>
        <dbReference type="ARBA" id="ARBA00022833"/>
    </source>
</evidence>
<gene>
    <name evidence="6" type="ORF">DMN91_010527</name>
</gene>
<protein>
    <recommendedName>
        <fullName evidence="5">THAP-type domain-containing protein</fullName>
    </recommendedName>
</protein>
<feature type="domain" description="THAP-type" evidence="5">
    <location>
        <begin position="26"/>
        <end position="61"/>
    </location>
</feature>
<dbReference type="EMBL" id="QOIP01000011">
    <property type="protein sequence ID" value="RLU16459.1"/>
    <property type="molecule type" value="Genomic_DNA"/>
</dbReference>
<dbReference type="Pfam" id="PF05485">
    <property type="entry name" value="THAP"/>
    <property type="match status" value="1"/>
</dbReference>
<organism evidence="6 7">
    <name type="scientific">Ooceraea biroi</name>
    <name type="common">Clonal raider ant</name>
    <name type="synonym">Cerapachys biroi</name>
    <dbReference type="NCBI Taxonomy" id="2015173"/>
    <lineage>
        <taxon>Eukaryota</taxon>
        <taxon>Metazoa</taxon>
        <taxon>Ecdysozoa</taxon>
        <taxon>Arthropoda</taxon>
        <taxon>Hexapoda</taxon>
        <taxon>Insecta</taxon>
        <taxon>Pterygota</taxon>
        <taxon>Neoptera</taxon>
        <taxon>Endopterygota</taxon>
        <taxon>Hymenoptera</taxon>
        <taxon>Apocrita</taxon>
        <taxon>Aculeata</taxon>
        <taxon>Formicoidea</taxon>
        <taxon>Formicidae</taxon>
        <taxon>Dorylinae</taxon>
        <taxon>Ooceraea</taxon>
    </lineage>
</organism>
<evidence type="ECO:0000256" key="4">
    <source>
        <dbReference type="ARBA" id="ARBA00023125"/>
    </source>
</evidence>
<reference evidence="6 7" key="1">
    <citation type="journal article" date="2018" name="Genome Res.">
        <title>The genomic architecture and molecular evolution of ant odorant receptors.</title>
        <authorList>
            <person name="McKenzie S.K."/>
            <person name="Kronauer D.J.C."/>
        </authorList>
    </citation>
    <scope>NUCLEOTIDE SEQUENCE [LARGE SCALE GENOMIC DNA]</scope>
    <source>
        <strain evidence="6">Clonal line C1</strain>
    </source>
</reference>
<comment type="caution">
    <text evidence="6">The sequence shown here is derived from an EMBL/GenBank/DDBJ whole genome shotgun (WGS) entry which is preliminary data.</text>
</comment>
<evidence type="ECO:0000313" key="6">
    <source>
        <dbReference type="EMBL" id="RLU16459.1"/>
    </source>
</evidence>
<dbReference type="SUPFAM" id="SSF57716">
    <property type="entry name" value="Glucocorticoid receptor-like (DNA-binding domain)"/>
    <property type="match status" value="1"/>
</dbReference>
<dbReference type="Proteomes" id="UP000279307">
    <property type="component" value="Chromosome 11"/>
</dbReference>